<evidence type="ECO:0000259" key="2">
    <source>
        <dbReference type="Pfam" id="PF01261"/>
    </source>
</evidence>
<proteinExistence type="predicted"/>
<dbReference type="Pfam" id="PF01261">
    <property type="entry name" value="AP_endonuc_2"/>
    <property type="match status" value="1"/>
</dbReference>
<accession>A0A2S8FZM1</accession>
<evidence type="ECO:0000256" key="1">
    <source>
        <dbReference type="SAM" id="SignalP"/>
    </source>
</evidence>
<feature type="chain" id="PRO_5015485654" description="Xylose isomerase-like TIM barrel domain-containing protein" evidence="1">
    <location>
        <begin position="23"/>
        <end position="289"/>
    </location>
</feature>
<reference evidence="3 4" key="1">
    <citation type="submission" date="2018-02" db="EMBL/GenBank/DDBJ databases">
        <title>Comparative genomes isolates from brazilian mangrove.</title>
        <authorList>
            <person name="Araujo J.E."/>
            <person name="Taketani R.G."/>
            <person name="Silva M.C.P."/>
            <person name="Loureco M.V."/>
            <person name="Andreote F.D."/>
        </authorList>
    </citation>
    <scope>NUCLEOTIDE SEQUENCE [LARGE SCALE GENOMIC DNA]</scope>
    <source>
        <strain evidence="3 4">Hex-1 MGV</strain>
    </source>
</reference>
<keyword evidence="1" id="KW-0732">Signal</keyword>
<organism evidence="3 4">
    <name type="scientific">Blastopirellula marina</name>
    <dbReference type="NCBI Taxonomy" id="124"/>
    <lineage>
        <taxon>Bacteria</taxon>
        <taxon>Pseudomonadati</taxon>
        <taxon>Planctomycetota</taxon>
        <taxon>Planctomycetia</taxon>
        <taxon>Pirellulales</taxon>
        <taxon>Pirellulaceae</taxon>
        <taxon>Blastopirellula</taxon>
    </lineage>
</organism>
<dbReference type="SUPFAM" id="SSF51658">
    <property type="entry name" value="Xylose isomerase-like"/>
    <property type="match status" value="1"/>
</dbReference>
<name>A0A2S8FZM1_9BACT</name>
<dbReference type="OrthoDB" id="256625at2"/>
<dbReference type="InterPro" id="IPR013022">
    <property type="entry name" value="Xyl_isomerase-like_TIM-brl"/>
</dbReference>
<dbReference type="RefSeq" id="WP_105328887.1">
    <property type="nucleotide sequence ID" value="NZ_PUHY01000005.1"/>
</dbReference>
<evidence type="ECO:0000313" key="3">
    <source>
        <dbReference type="EMBL" id="PQO37638.1"/>
    </source>
</evidence>
<dbReference type="InterPro" id="IPR036237">
    <property type="entry name" value="Xyl_isomerase-like_sf"/>
</dbReference>
<dbReference type="EMBL" id="PUHY01000005">
    <property type="protein sequence ID" value="PQO37638.1"/>
    <property type="molecule type" value="Genomic_DNA"/>
</dbReference>
<sequence>MRLFATAVLLFACFVPIASVKAADPLRQDNLVAWCIVPFDAAKRTPEQRAVMLEELGIGRCAYDWRAEHVPTFEQEIEAYQKHNIEFFAFWGVHEEAFKLFEKYDLHPQIWLMLPQPEGNIQEEKVASAVNNLTPLAKRAKELGCELGIYNHGGWSGEPRNMVDVCQAMRQEGFDNVGIVYNFHHGHEHIADFAESFKQMKPYLLCVNLNGMNDNAQPKILGIGKGMYERGMIKTVLESGYDGPIGILDHRNELDSKESLQENLSGLAELQAKLSPKSTISTAPNMIGD</sequence>
<gene>
    <name evidence="3" type="ORF">C5Y83_06750</name>
</gene>
<protein>
    <recommendedName>
        <fullName evidence="2">Xylose isomerase-like TIM barrel domain-containing protein</fullName>
    </recommendedName>
</protein>
<comment type="caution">
    <text evidence="3">The sequence shown here is derived from an EMBL/GenBank/DDBJ whole genome shotgun (WGS) entry which is preliminary data.</text>
</comment>
<evidence type="ECO:0000313" key="4">
    <source>
        <dbReference type="Proteomes" id="UP000238322"/>
    </source>
</evidence>
<dbReference type="AlphaFoldDB" id="A0A2S8FZM1"/>
<feature type="domain" description="Xylose isomerase-like TIM barrel" evidence="2">
    <location>
        <begin position="107"/>
        <end position="264"/>
    </location>
</feature>
<dbReference type="Proteomes" id="UP000238322">
    <property type="component" value="Unassembled WGS sequence"/>
</dbReference>
<feature type="signal peptide" evidence="1">
    <location>
        <begin position="1"/>
        <end position="22"/>
    </location>
</feature>
<dbReference type="Gene3D" id="3.20.20.150">
    <property type="entry name" value="Divalent-metal-dependent TIM barrel enzymes"/>
    <property type="match status" value="1"/>
</dbReference>